<evidence type="ECO:0000313" key="4">
    <source>
        <dbReference type="Proteomes" id="UP000023152"/>
    </source>
</evidence>
<keyword evidence="4" id="KW-1185">Reference proteome</keyword>
<feature type="region of interest" description="Disordered" evidence="1">
    <location>
        <begin position="156"/>
        <end position="179"/>
    </location>
</feature>
<dbReference type="EMBL" id="ASPP01024839">
    <property type="protein sequence ID" value="ETO08645.1"/>
    <property type="molecule type" value="Genomic_DNA"/>
</dbReference>
<dbReference type="AlphaFoldDB" id="X6M6J1"/>
<evidence type="ECO:0000313" key="3">
    <source>
        <dbReference type="EMBL" id="ETO08645.1"/>
    </source>
</evidence>
<sequence>MQGVVIVSGFLLAMLLDVRYHISITETATTTTTTGTGKTQTSSMDSNSGNIGNSGESRCKETALQFKTQVDSNSRKYAQSSYGLIDDLIDATRCLYPPHYPTLQEQRNAGTKFRRQSSKIEQIHKQTNFHNDKFFLLLAVVLLHATISKYSRIMARKNKKGEDNAKRKKNTSKTEEEEE</sequence>
<gene>
    <name evidence="3" type="ORF">RFI_28742</name>
</gene>
<keyword evidence="2" id="KW-0732">Signal</keyword>
<organism evidence="3 4">
    <name type="scientific">Reticulomyxa filosa</name>
    <dbReference type="NCBI Taxonomy" id="46433"/>
    <lineage>
        <taxon>Eukaryota</taxon>
        <taxon>Sar</taxon>
        <taxon>Rhizaria</taxon>
        <taxon>Retaria</taxon>
        <taxon>Foraminifera</taxon>
        <taxon>Monothalamids</taxon>
        <taxon>Reticulomyxidae</taxon>
        <taxon>Reticulomyxa</taxon>
    </lineage>
</organism>
<evidence type="ECO:0000256" key="2">
    <source>
        <dbReference type="SAM" id="SignalP"/>
    </source>
</evidence>
<feature type="signal peptide" evidence="2">
    <location>
        <begin position="1"/>
        <end position="21"/>
    </location>
</feature>
<comment type="caution">
    <text evidence="3">The sequence shown here is derived from an EMBL/GenBank/DDBJ whole genome shotgun (WGS) entry which is preliminary data.</text>
</comment>
<feature type="chain" id="PRO_5004975162" evidence="2">
    <location>
        <begin position="22"/>
        <end position="179"/>
    </location>
</feature>
<dbReference type="Proteomes" id="UP000023152">
    <property type="component" value="Unassembled WGS sequence"/>
</dbReference>
<reference evidence="3 4" key="1">
    <citation type="journal article" date="2013" name="Curr. Biol.">
        <title>The Genome of the Foraminiferan Reticulomyxa filosa.</title>
        <authorList>
            <person name="Glockner G."/>
            <person name="Hulsmann N."/>
            <person name="Schleicher M."/>
            <person name="Noegel A.A."/>
            <person name="Eichinger L."/>
            <person name="Gallinger C."/>
            <person name="Pawlowski J."/>
            <person name="Sierra R."/>
            <person name="Euteneuer U."/>
            <person name="Pillet L."/>
            <person name="Moustafa A."/>
            <person name="Platzer M."/>
            <person name="Groth M."/>
            <person name="Szafranski K."/>
            <person name="Schliwa M."/>
        </authorList>
    </citation>
    <scope>NUCLEOTIDE SEQUENCE [LARGE SCALE GENOMIC DNA]</scope>
</reference>
<name>X6M6J1_RETFI</name>
<feature type="region of interest" description="Disordered" evidence="1">
    <location>
        <begin position="29"/>
        <end position="56"/>
    </location>
</feature>
<evidence type="ECO:0000256" key="1">
    <source>
        <dbReference type="SAM" id="MobiDB-lite"/>
    </source>
</evidence>
<proteinExistence type="predicted"/>
<protein>
    <submittedName>
        <fullName evidence="3">Uncharacterized protein</fullName>
    </submittedName>
</protein>
<accession>X6M6J1</accession>